<dbReference type="PATRIC" id="fig|1544416.3.peg.158"/>
<proteinExistence type="predicted"/>
<keyword evidence="1" id="KW-0812">Transmembrane</keyword>
<reference evidence="2 3" key="1">
    <citation type="submission" date="2015-10" db="EMBL/GenBank/DDBJ databases">
        <title>Corynebacteirum lowii and Corynebacterium oculi species nova, derived from human clinical disease and and emended description of Corynebacterium mastiditis.</title>
        <authorList>
            <person name="Bernard K."/>
            <person name="Pacheco A.L."/>
            <person name="Mcdougall C."/>
            <person name="Burtx T."/>
            <person name="Weibe D."/>
            <person name="Tyler S."/>
            <person name="Olson A.B."/>
            <person name="Cnockaert M."/>
            <person name="Eguchi H."/>
            <person name="Kuwahara T."/>
            <person name="Nakayama-Imaohji H."/>
            <person name="Boudewijins M."/>
            <person name="Van Hoecke F."/>
            <person name="Bernier A.-M."/>
            <person name="Vandamme P."/>
        </authorList>
    </citation>
    <scope>NUCLEOTIDE SEQUENCE [LARGE SCALE GENOMIC DNA]</scope>
    <source>
        <strain evidence="2 3">NML 130210</strain>
    </source>
</reference>
<keyword evidence="1" id="KW-1133">Transmembrane helix</keyword>
<evidence type="ECO:0000313" key="2">
    <source>
        <dbReference type="EMBL" id="KQB85020.1"/>
    </source>
</evidence>
<gene>
    <name evidence="2" type="ORF">Cocul_00153</name>
</gene>
<comment type="caution">
    <text evidence="2">The sequence shown here is derived from an EMBL/GenBank/DDBJ whole genome shotgun (WGS) entry which is preliminary data.</text>
</comment>
<protein>
    <submittedName>
        <fullName evidence="2">Uncharacterized protein</fullName>
    </submittedName>
</protein>
<dbReference type="EMBL" id="LKST01000001">
    <property type="protein sequence ID" value="KQB85020.1"/>
    <property type="molecule type" value="Genomic_DNA"/>
</dbReference>
<evidence type="ECO:0000256" key="1">
    <source>
        <dbReference type="SAM" id="Phobius"/>
    </source>
</evidence>
<feature type="transmembrane region" description="Helical" evidence="1">
    <location>
        <begin position="57"/>
        <end position="83"/>
    </location>
</feature>
<sequence length="109" mass="12311">MRQPQVVALVDSRDSPRGMRSRALRGLVFMILILGMRRTPRLVSCITPTVGKLSQMVLFLFIGVSLVIVRLLIVMVMVLPVSLRTGQSMRHGRHLLNCRKPIAEKKFSD</sequence>
<keyword evidence="3" id="KW-1185">Reference proteome</keyword>
<evidence type="ECO:0000313" key="3">
    <source>
        <dbReference type="Proteomes" id="UP000050517"/>
    </source>
</evidence>
<organism evidence="2 3">
    <name type="scientific">Corynebacterium oculi</name>
    <dbReference type="NCBI Taxonomy" id="1544416"/>
    <lineage>
        <taxon>Bacteria</taxon>
        <taxon>Bacillati</taxon>
        <taxon>Actinomycetota</taxon>
        <taxon>Actinomycetes</taxon>
        <taxon>Mycobacteriales</taxon>
        <taxon>Corynebacteriaceae</taxon>
        <taxon>Corynebacterium</taxon>
    </lineage>
</organism>
<accession>A0A0Q0UAZ9</accession>
<dbReference type="AlphaFoldDB" id="A0A0Q0UAZ9"/>
<dbReference type="Proteomes" id="UP000050517">
    <property type="component" value="Unassembled WGS sequence"/>
</dbReference>
<keyword evidence="1" id="KW-0472">Membrane</keyword>
<name>A0A0Q0UAZ9_9CORY</name>